<sequence length="116" mass="12735">MFGAEVGIVVSSPTGKAFSFWHLSVLAITNKFLNRNISLAIYMTGCNPCLIANERVRMDRNNGFINRLLTPLDAEKEREKALSSITRATIKGHSSNMELVQLELVKGVAPTNLASN</sequence>
<reference evidence="2" key="2">
    <citation type="submission" date="2025-08" db="UniProtKB">
        <authorList>
            <consortium name="RefSeq"/>
        </authorList>
    </citation>
    <scope>IDENTIFICATION</scope>
    <source>
        <tissue evidence="2">Leaf</tissue>
    </source>
</reference>
<dbReference type="Proteomes" id="UP000515151">
    <property type="component" value="Chromosome 3"/>
</dbReference>
<dbReference type="OrthoDB" id="1898716at2759"/>
<gene>
    <name evidence="2" type="primary">LOC116200548</name>
</gene>
<name>A0A6P8CRP5_PUNGR</name>
<evidence type="ECO:0000313" key="1">
    <source>
        <dbReference type="Proteomes" id="UP000515151"/>
    </source>
</evidence>
<proteinExistence type="predicted"/>
<organism evidence="1 2">
    <name type="scientific">Punica granatum</name>
    <name type="common">Pomegranate</name>
    <dbReference type="NCBI Taxonomy" id="22663"/>
    <lineage>
        <taxon>Eukaryota</taxon>
        <taxon>Viridiplantae</taxon>
        <taxon>Streptophyta</taxon>
        <taxon>Embryophyta</taxon>
        <taxon>Tracheophyta</taxon>
        <taxon>Spermatophyta</taxon>
        <taxon>Magnoliopsida</taxon>
        <taxon>eudicotyledons</taxon>
        <taxon>Gunneridae</taxon>
        <taxon>Pentapetalae</taxon>
        <taxon>rosids</taxon>
        <taxon>malvids</taxon>
        <taxon>Myrtales</taxon>
        <taxon>Lythraceae</taxon>
        <taxon>Punica</taxon>
    </lineage>
</organism>
<dbReference type="RefSeq" id="XP_031387247.1">
    <property type="nucleotide sequence ID" value="XM_031531387.1"/>
</dbReference>
<accession>A0A6P8CRP5</accession>
<reference evidence="1" key="1">
    <citation type="journal article" date="2020" name="Plant Biotechnol. J.">
        <title>The pomegranate (Punica granatum L.) draft genome dissects genetic divergence between soft- and hard-seeded cultivars.</title>
        <authorList>
            <person name="Luo X."/>
            <person name="Li H."/>
            <person name="Wu Z."/>
            <person name="Yao W."/>
            <person name="Zhao P."/>
            <person name="Cao D."/>
            <person name="Yu H."/>
            <person name="Li K."/>
            <person name="Poudel K."/>
            <person name="Zhao D."/>
            <person name="Zhang F."/>
            <person name="Xia X."/>
            <person name="Chen L."/>
            <person name="Wang Q."/>
            <person name="Jing D."/>
            <person name="Cao S."/>
        </authorList>
    </citation>
    <scope>NUCLEOTIDE SEQUENCE [LARGE SCALE GENOMIC DNA]</scope>
    <source>
        <strain evidence="1">cv. Tunisia</strain>
    </source>
</reference>
<dbReference type="GeneID" id="116200548"/>
<dbReference type="AlphaFoldDB" id="A0A6P8CRP5"/>
<evidence type="ECO:0000313" key="2">
    <source>
        <dbReference type="RefSeq" id="XP_031387247.1"/>
    </source>
</evidence>
<protein>
    <submittedName>
        <fullName evidence="2">Agamous-like MADS-box protein AGL61</fullName>
    </submittedName>
</protein>
<keyword evidence="1" id="KW-1185">Reference proteome</keyword>